<reference evidence="2 3" key="1">
    <citation type="submission" date="2016-10" db="EMBL/GenBank/DDBJ databases">
        <authorList>
            <person name="Varghese N."/>
            <person name="Submissions S."/>
        </authorList>
    </citation>
    <scope>NUCLEOTIDE SEQUENCE [LARGE SCALE GENOMIC DNA]</scope>
    <source>
        <strain evidence="2 3">YR512</strain>
    </source>
</reference>
<organism evidence="2 3">
    <name type="scientific">Candidatus Pantoea symbiotica</name>
    <dbReference type="NCBI Taxonomy" id="1884370"/>
    <lineage>
        <taxon>Bacteria</taxon>
        <taxon>Pseudomonadati</taxon>
        <taxon>Pseudomonadota</taxon>
        <taxon>Gammaproteobacteria</taxon>
        <taxon>Enterobacterales</taxon>
        <taxon>Erwiniaceae</taxon>
        <taxon>Pantoea</taxon>
    </lineage>
</organism>
<comment type="caution">
    <text evidence="2">The sequence shown here is derived from an EMBL/GenBank/DDBJ whole genome shotgun (WGS) entry which is preliminary data.</text>
</comment>
<dbReference type="PANTHER" id="PTHR16509:SF1">
    <property type="entry name" value="MANGANESE-DEPENDENT ADP-RIBOSE_CDP-ALCOHOL DIPHOSPHATASE"/>
    <property type="match status" value="1"/>
</dbReference>
<proteinExistence type="predicted"/>
<dbReference type="InterPro" id="IPR004843">
    <property type="entry name" value="Calcineurin-like_PHP"/>
</dbReference>
<dbReference type="SUPFAM" id="SSF56300">
    <property type="entry name" value="Metallo-dependent phosphatases"/>
    <property type="match status" value="1"/>
</dbReference>
<dbReference type="Pfam" id="PF00149">
    <property type="entry name" value="Metallophos"/>
    <property type="match status" value="1"/>
</dbReference>
<dbReference type="EMBL" id="FOSD01000001">
    <property type="protein sequence ID" value="SFJ28852.1"/>
    <property type="molecule type" value="Genomic_DNA"/>
</dbReference>
<feature type="domain" description="Calcineurin-like phosphoesterase" evidence="1">
    <location>
        <begin position="37"/>
        <end position="253"/>
    </location>
</feature>
<dbReference type="InterPro" id="IPR029052">
    <property type="entry name" value="Metallo-depent_PP-like"/>
</dbReference>
<sequence length="313" mass="34718">MSYPHPLTELQRELLGDVAELYALPDVRCAPLSGTLRFGLIADPQYADIDADIAKNLYYRHALRKLPQAIEVLNQQPLDFVVTLGDLVDRDWSSYAAILPIYDRLEHPHAVVLGNHDAQTIAQHLNEAAALPKSYYAFGLQGWRFIVYDGNDISLYCNTQNGDDRAQAEAMLVDLTERQQPQAKPWNGAVGMQQLAWIEQQLLQAQQQGEKVVVFGHYPLAPHNSHNLLNGSALADLLSSYNIQCCFSGHDHRGGFARIGQTGFYTLKGMLDGADEVPFAVVEIEGDEVRVKEYGVGSPFMATAHDDTGICPR</sequence>
<evidence type="ECO:0000313" key="2">
    <source>
        <dbReference type="EMBL" id="SFJ28852.1"/>
    </source>
</evidence>
<evidence type="ECO:0000313" key="3">
    <source>
        <dbReference type="Proteomes" id="UP000198841"/>
    </source>
</evidence>
<protein>
    <submittedName>
        <fullName evidence="2">Calcineurin-like phosphoesterase</fullName>
    </submittedName>
</protein>
<evidence type="ECO:0000259" key="1">
    <source>
        <dbReference type="Pfam" id="PF00149"/>
    </source>
</evidence>
<name>A0A1I3Q5F5_9GAMM</name>
<accession>A0A1I3Q5F5</accession>
<dbReference type="RefSeq" id="WP_008104073.1">
    <property type="nucleotide sequence ID" value="NZ_FOSD01000001.1"/>
</dbReference>
<dbReference type="Gene3D" id="3.60.21.10">
    <property type="match status" value="1"/>
</dbReference>
<dbReference type="Proteomes" id="UP000198841">
    <property type="component" value="Unassembled WGS sequence"/>
</dbReference>
<dbReference type="PANTHER" id="PTHR16509">
    <property type="match status" value="1"/>
</dbReference>
<gene>
    <name evidence="2" type="ORF">SAMN05518863_10113</name>
</gene>
<keyword evidence="3" id="KW-1185">Reference proteome</keyword>